<dbReference type="eggNOG" id="ENOG50312DJ">
    <property type="taxonomic scope" value="Bacteria"/>
</dbReference>
<organism evidence="1 2">
    <name type="scientific">Pirellula staleyi (strain ATCC 27377 / DSM 6068 / ICPB 4128)</name>
    <name type="common">Pirella staleyi</name>
    <dbReference type="NCBI Taxonomy" id="530564"/>
    <lineage>
        <taxon>Bacteria</taxon>
        <taxon>Pseudomonadati</taxon>
        <taxon>Planctomycetota</taxon>
        <taxon>Planctomycetia</taxon>
        <taxon>Pirellulales</taxon>
        <taxon>Pirellulaceae</taxon>
        <taxon>Pirellula</taxon>
    </lineage>
</organism>
<dbReference type="Proteomes" id="UP000001887">
    <property type="component" value="Chromosome"/>
</dbReference>
<dbReference type="AlphaFoldDB" id="D2QZL9"/>
<dbReference type="STRING" id="530564.Psta_1828"/>
<dbReference type="KEGG" id="psl:Psta_1828"/>
<dbReference type="EMBL" id="CP001848">
    <property type="protein sequence ID" value="ADB16502.1"/>
    <property type="molecule type" value="Genomic_DNA"/>
</dbReference>
<dbReference type="HOGENOM" id="CLU_631425_0_0_0"/>
<proteinExistence type="predicted"/>
<evidence type="ECO:0000313" key="1">
    <source>
        <dbReference type="EMBL" id="ADB16502.1"/>
    </source>
</evidence>
<accession>D2QZL9</accession>
<sequence>MPVPGRPGTTLVRIPDPVISPTGEIVMPSSVGSNFGVQQAAYSEDVTSAVGTGPVRNAIEWGTVHPAGSVQQASALQPAMMGEPLPTPAGMPMPGGDFMMNNSFGQGYTTTYQSQPGAPDSASPIFGDLLGEQGFTETASDAWLGDWSDGYYGDPVREAGIGRERVQAAPFEIDIAQPQASFTFRTQAGWNVGFPDRSEYFFAKPGRGPAADTGADFQDFRFQLEVGGGSASVITDIPIRVLDPEINPNTTGIGDMSTTAKVVLMQGGDWMMTQVTKTTFNSGNARKGLGTGHVSIEPGMLFRYNSSDITYWHGELKVNFPIAGDPAHSGQVLKWGIGVSHVIYETDAFAIIPTFEYTNMWFLDGGQTVIDPPLPNTIIDVDGDGLSYFTEGARLIFDTGGDLGLMEVGICAQQQIGSLGYLDAMLKFDLRFIY</sequence>
<name>D2QZL9_PIRSD</name>
<reference evidence="1 2" key="1">
    <citation type="journal article" date="2009" name="Stand. Genomic Sci.">
        <title>Complete genome sequence of Pirellula staleyi type strain (ATCC 27377).</title>
        <authorList>
            <person name="Clum A."/>
            <person name="Tindall B.J."/>
            <person name="Sikorski J."/>
            <person name="Ivanova N."/>
            <person name="Mavrommatis K."/>
            <person name="Lucas S."/>
            <person name="Glavina del Rio T."/>
            <person name="Nolan M."/>
            <person name="Chen F."/>
            <person name="Tice H."/>
            <person name="Pitluck S."/>
            <person name="Cheng J.F."/>
            <person name="Chertkov O."/>
            <person name="Brettin T."/>
            <person name="Han C."/>
            <person name="Detter J.C."/>
            <person name="Kuske C."/>
            <person name="Bruce D."/>
            <person name="Goodwin L."/>
            <person name="Ovchinikova G."/>
            <person name="Pati A."/>
            <person name="Mikhailova N."/>
            <person name="Chen A."/>
            <person name="Palaniappan K."/>
            <person name="Land M."/>
            <person name="Hauser L."/>
            <person name="Chang Y.J."/>
            <person name="Jeffries C.D."/>
            <person name="Chain P."/>
            <person name="Rohde M."/>
            <person name="Goker M."/>
            <person name="Bristow J."/>
            <person name="Eisen J.A."/>
            <person name="Markowitz V."/>
            <person name="Hugenholtz P."/>
            <person name="Kyrpides N.C."/>
            <person name="Klenk H.P."/>
            <person name="Lapidus A."/>
        </authorList>
    </citation>
    <scope>NUCLEOTIDE SEQUENCE [LARGE SCALE GENOMIC DNA]</scope>
    <source>
        <strain evidence="2">ATCC 27377 / DSM 6068 / ICPB 4128</strain>
    </source>
</reference>
<keyword evidence="2" id="KW-1185">Reference proteome</keyword>
<gene>
    <name evidence="1" type="ordered locus">Psta_1828</name>
</gene>
<evidence type="ECO:0000313" key="2">
    <source>
        <dbReference type="Proteomes" id="UP000001887"/>
    </source>
</evidence>
<protein>
    <submittedName>
        <fullName evidence="1">Uncharacterized protein</fullName>
    </submittedName>
</protein>